<gene>
    <name evidence="2" type="ORF">SAMN04488571_101272</name>
</gene>
<dbReference type="InterPro" id="IPR029479">
    <property type="entry name" value="Nitroreductase"/>
</dbReference>
<evidence type="ECO:0000313" key="2">
    <source>
        <dbReference type="EMBL" id="SDJ86115.1"/>
    </source>
</evidence>
<dbReference type="STRING" id="2200.GCA_001571405_01017"/>
<dbReference type="SUPFAM" id="SSF55469">
    <property type="entry name" value="FMN-dependent nitroreductase-like"/>
    <property type="match status" value="1"/>
</dbReference>
<dbReference type="Proteomes" id="UP000326500">
    <property type="component" value="Unassembled WGS sequence"/>
</dbReference>
<reference evidence="2 3" key="1">
    <citation type="submission" date="2016-10" db="EMBL/GenBank/DDBJ databases">
        <authorList>
            <person name="Varghese N."/>
            <person name="Submissions S."/>
        </authorList>
    </citation>
    <scope>NUCLEOTIDE SEQUENCE [LARGE SCALE GENOMIC DNA]</scope>
    <source>
        <strain evidence="2 3">DSM 2373</strain>
    </source>
</reference>
<dbReference type="PANTHER" id="PTHR43745:SF2">
    <property type="entry name" value="NITROREDUCTASE MJ1384-RELATED"/>
    <property type="match status" value="1"/>
</dbReference>
<dbReference type="PANTHER" id="PTHR43745">
    <property type="entry name" value="NITROREDUCTASE MJ1384-RELATED"/>
    <property type="match status" value="1"/>
</dbReference>
<evidence type="ECO:0000259" key="1">
    <source>
        <dbReference type="Pfam" id="PF00881"/>
    </source>
</evidence>
<dbReference type="Gene3D" id="3.40.109.10">
    <property type="entry name" value="NADH Oxidase"/>
    <property type="match status" value="1"/>
</dbReference>
<accession>A0A1G8X8D9</accession>
<dbReference type="EMBL" id="FNFT01000001">
    <property type="protein sequence ID" value="SDJ86115.1"/>
    <property type="molecule type" value="Genomic_DNA"/>
</dbReference>
<organism evidence="2 3">
    <name type="scientific">Methanoculleus thermophilus</name>
    <dbReference type="NCBI Taxonomy" id="2200"/>
    <lineage>
        <taxon>Archaea</taxon>
        <taxon>Methanobacteriati</taxon>
        <taxon>Methanobacteriota</taxon>
        <taxon>Stenosarchaea group</taxon>
        <taxon>Methanomicrobia</taxon>
        <taxon>Methanomicrobiales</taxon>
        <taxon>Methanomicrobiaceae</taxon>
        <taxon>Methanoculleus</taxon>
    </lineage>
</organism>
<protein>
    <submittedName>
        <fullName evidence="2">Nitroreductase family protein</fullName>
    </submittedName>
</protein>
<dbReference type="AlphaFoldDB" id="A0A1G8X8D9"/>
<dbReference type="InterPro" id="IPR000415">
    <property type="entry name" value="Nitroreductase-like"/>
</dbReference>
<dbReference type="Pfam" id="PF00881">
    <property type="entry name" value="Nitroreductase"/>
    <property type="match status" value="1"/>
</dbReference>
<dbReference type="GO" id="GO:0016491">
    <property type="term" value="F:oxidoreductase activity"/>
    <property type="evidence" value="ECO:0007669"/>
    <property type="project" value="InterPro"/>
</dbReference>
<keyword evidence="3" id="KW-1185">Reference proteome</keyword>
<name>A0A1G8X8D9_9EURY</name>
<feature type="domain" description="Nitroreductase" evidence="1">
    <location>
        <begin position="3"/>
        <end position="57"/>
    </location>
</feature>
<proteinExistence type="predicted"/>
<sequence length="63" mass="6860">MQFVYMETGHAAQNVYLQAETMNLATVAMGAFDDAAVREVLKLSEETVPLYLMPVGRGIPGNV</sequence>
<dbReference type="InterPro" id="IPR052544">
    <property type="entry name" value="Bacteriocin_Proc_Enz"/>
</dbReference>
<evidence type="ECO:0000313" key="3">
    <source>
        <dbReference type="Proteomes" id="UP000326500"/>
    </source>
</evidence>